<gene>
    <name evidence="1" type="ordered locus">Mboo_2158</name>
</gene>
<reference evidence="2" key="1">
    <citation type="journal article" date="2015" name="Microbiology">
        <title>Genome of Methanoregula boonei 6A8 reveals adaptations to oligotrophic peatland environments.</title>
        <authorList>
            <person name="Braeuer S."/>
            <person name="Cadillo-Quiroz H."/>
            <person name="Kyrpides N."/>
            <person name="Woyke T."/>
            <person name="Goodwin L."/>
            <person name="Detter C."/>
            <person name="Podell S."/>
            <person name="Yavitt J.B."/>
            <person name="Zinder S.H."/>
        </authorList>
    </citation>
    <scope>NUCLEOTIDE SEQUENCE [LARGE SCALE GENOMIC DNA]</scope>
    <source>
        <strain evidence="2">DSM 21154 / JCM 14090 / 6A8</strain>
    </source>
</reference>
<dbReference type="OrthoDB" id="71000at2157"/>
<evidence type="ECO:0000313" key="2">
    <source>
        <dbReference type="Proteomes" id="UP000002408"/>
    </source>
</evidence>
<dbReference type="HOGENOM" id="CLU_170798_0_0_2"/>
<protein>
    <submittedName>
        <fullName evidence="1">Uncharacterized protein</fullName>
    </submittedName>
</protein>
<evidence type="ECO:0000313" key="1">
    <source>
        <dbReference type="EMBL" id="ABS56672.1"/>
    </source>
</evidence>
<dbReference type="RefSeq" id="WP_012107730.1">
    <property type="nucleotide sequence ID" value="NC_009712.1"/>
</dbReference>
<organism evidence="1 2">
    <name type="scientific">Methanoregula boonei (strain DSM 21154 / JCM 14090 / 6A8)</name>
    <dbReference type="NCBI Taxonomy" id="456442"/>
    <lineage>
        <taxon>Archaea</taxon>
        <taxon>Methanobacteriati</taxon>
        <taxon>Methanobacteriota</taxon>
        <taxon>Stenosarchaea group</taxon>
        <taxon>Methanomicrobia</taxon>
        <taxon>Methanomicrobiales</taxon>
        <taxon>Methanoregulaceae</taxon>
        <taxon>Methanoregula</taxon>
    </lineage>
</organism>
<keyword evidence="2" id="KW-1185">Reference proteome</keyword>
<dbReference type="GeneID" id="5410134"/>
<dbReference type="Proteomes" id="UP000002408">
    <property type="component" value="Chromosome"/>
</dbReference>
<dbReference type="EMBL" id="CP000780">
    <property type="protein sequence ID" value="ABS56672.1"/>
    <property type="molecule type" value="Genomic_DNA"/>
</dbReference>
<dbReference type="eggNOG" id="arCOG09503">
    <property type="taxonomic scope" value="Archaea"/>
</dbReference>
<proteinExistence type="predicted"/>
<dbReference type="STRING" id="456442.Mboo_2158"/>
<sequence length="89" mass="9777">MGVSAEITSIKPGDDLHICPACGYEYGFHTSFIRLNAPKDGKTSAVKSTRDLYRVILICPECGARFDAGWRVSFSDEESHVVLAATFLH</sequence>
<name>A7IAB1_METB6</name>
<dbReference type="AlphaFoldDB" id="A7IAB1"/>
<accession>A7IAB1</accession>
<dbReference type="KEGG" id="mbn:Mboo_2158"/>